<keyword evidence="2" id="KW-1185">Reference proteome</keyword>
<dbReference type="Proteomes" id="UP000557193">
    <property type="component" value="Unassembled WGS sequence"/>
</dbReference>
<protein>
    <submittedName>
        <fullName evidence="1">Uncharacterized protein</fullName>
    </submittedName>
</protein>
<evidence type="ECO:0000313" key="1">
    <source>
        <dbReference type="EMBL" id="MBB6342977.1"/>
    </source>
</evidence>
<comment type="caution">
    <text evidence="1">The sequence shown here is derived from an EMBL/GenBank/DDBJ whole genome shotgun (WGS) entry which is preliminary data.</text>
</comment>
<gene>
    <name evidence="1" type="ORF">HNP49_003165</name>
</gene>
<accession>A0A7X0ESV8</accession>
<sequence length="125" mass="14369">MRTTLQDAGVEITLSSTPLNKIHVRITVSYNFVVAYQMHWIDFKLSTDEFENMVECLVSGKKSKHGNRSIWGANLLKIKDKSYPSQPFTDVCIYKRTFILGFFWVPAAFSSKLLREISNLKGAFR</sequence>
<dbReference type="RefSeq" id="WP_184684858.1">
    <property type="nucleotide sequence ID" value="NZ_JACHLL010000006.1"/>
</dbReference>
<dbReference type="EMBL" id="JACHLL010000006">
    <property type="protein sequence ID" value="MBB6342977.1"/>
    <property type="molecule type" value="Genomic_DNA"/>
</dbReference>
<dbReference type="AlphaFoldDB" id="A0A7X0ESV8"/>
<evidence type="ECO:0000313" key="2">
    <source>
        <dbReference type="Proteomes" id="UP000557193"/>
    </source>
</evidence>
<proteinExistence type="predicted"/>
<name>A0A7X0ESV8_9PSED</name>
<organism evidence="1 2">
    <name type="scientific">Pseudomonas fluvialis</name>
    <dbReference type="NCBI Taxonomy" id="1793966"/>
    <lineage>
        <taxon>Bacteria</taxon>
        <taxon>Pseudomonadati</taxon>
        <taxon>Pseudomonadota</taxon>
        <taxon>Gammaproteobacteria</taxon>
        <taxon>Pseudomonadales</taxon>
        <taxon>Pseudomonadaceae</taxon>
        <taxon>Pseudomonas</taxon>
    </lineage>
</organism>
<reference evidence="1 2" key="1">
    <citation type="submission" date="2020-08" db="EMBL/GenBank/DDBJ databases">
        <title>Functional genomics of gut bacteria from endangered species of beetles.</title>
        <authorList>
            <person name="Carlos-Shanley C."/>
        </authorList>
    </citation>
    <scope>NUCLEOTIDE SEQUENCE [LARGE SCALE GENOMIC DNA]</scope>
    <source>
        <strain evidence="1 2">S00202</strain>
    </source>
</reference>